<comment type="caution">
    <text evidence="2">The sequence shown here is derived from an EMBL/GenBank/DDBJ whole genome shotgun (WGS) entry which is preliminary data.</text>
</comment>
<evidence type="ECO:0008006" key="4">
    <source>
        <dbReference type="Google" id="ProtNLM"/>
    </source>
</evidence>
<protein>
    <recommendedName>
        <fullName evidence="4">DNA-binding protein</fullName>
    </recommendedName>
</protein>
<proteinExistence type="predicted"/>
<evidence type="ECO:0000256" key="1">
    <source>
        <dbReference type="SAM" id="MobiDB-lite"/>
    </source>
</evidence>
<gene>
    <name evidence="2" type="ORF">PUR29_37035</name>
</gene>
<evidence type="ECO:0000313" key="2">
    <source>
        <dbReference type="EMBL" id="MEN3239046.1"/>
    </source>
</evidence>
<accession>A0ABV0A6P1</accession>
<keyword evidence="3" id="KW-1185">Reference proteome</keyword>
<evidence type="ECO:0000313" key="3">
    <source>
        <dbReference type="Proteomes" id="UP001407347"/>
    </source>
</evidence>
<feature type="region of interest" description="Disordered" evidence="1">
    <location>
        <begin position="52"/>
        <end position="88"/>
    </location>
</feature>
<sequence length="156" mass="17542">MITIDDTTQSISDWALDYGIPVKLIRSRLRRGWSEERAVTEPMLTCRGERLPDDALVDEAPTAPKSRKPRNRVAHPVAPLPPLPPARTLRTFARPGVRHGPRDPKRITHNGVTLTVAEWATALGISPQAMHLRFKTKPLDEALTPPPAWRRWKSKA</sequence>
<reference evidence="2 3" key="1">
    <citation type="journal article" date="2023" name="PLoS ONE">
        <title>Complete genome assembly of Hawai'i environmental nontuberculous mycobacteria reveals unexpected co-isolation with methylobacteria.</title>
        <authorList>
            <person name="Hendrix J."/>
            <person name="Epperson L.E."/>
            <person name="Tong E.I."/>
            <person name="Chan Y.L."/>
            <person name="Hasan N.A."/>
            <person name="Dawrs S.N."/>
            <person name="Norton G.J."/>
            <person name="Virdi R."/>
            <person name="Crooks J.L."/>
            <person name="Chan E.D."/>
            <person name="Honda J.R."/>
            <person name="Strong M."/>
        </authorList>
    </citation>
    <scope>NUCLEOTIDE SEQUENCE [LARGE SCALE GENOMIC DNA]</scope>
    <source>
        <strain evidence="2 3">NJH_HI04-1</strain>
    </source>
</reference>
<dbReference type="RefSeq" id="WP_346013991.1">
    <property type="nucleotide sequence ID" value="NZ_JAQYXP010000013.1"/>
</dbReference>
<dbReference type="Proteomes" id="UP001407347">
    <property type="component" value="Unassembled WGS sequence"/>
</dbReference>
<organism evidence="2 3">
    <name type="scientific">Methylobacterium ajmalii</name>
    <dbReference type="NCBI Taxonomy" id="2738439"/>
    <lineage>
        <taxon>Bacteria</taxon>
        <taxon>Pseudomonadati</taxon>
        <taxon>Pseudomonadota</taxon>
        <taxon>Alphaproteobacteria</taxon>
        <taxon>Hyphomicrobiales</taxon>
        <taxon>Methylobacteriaceae</taxon>
        <taxon>Methylobacterium</taxon>
    </lineage>
</organism>
<name>A0ABV0A6P1_9HYPH</name>
<dbReference type="EMBL" id="JAQYXP010000013">
    <property type="protein sequence ID" value="MEN3239046.1"/>
    <property type="molecule type" value="Genomic_DNA"/>
</dbReference>